<dbReference type="SUPFAM" id="SSF48371">
    <property type="entry name" value="ARM repeat"/>
    <property type="match status" value="1"/>
</dbReference>
<dbReference type="PANTHER" id="PTHR21704:SF18">
    <property type="entry name" value="NIPPED-B-LIKE PROTEIN"/>
    <property type="match status" value="1"/>
</dbReference>
<comment type="subcellular location">
    <subcellularLocation>
        <location evidence="1">Nucleus</location>
    </subcellularLocation>
</comment>
<dbReference type="PANTHER" id="PTHR21704">
    <property type="entry name" value="NIPPED-B-LIKE PROTEIN DELANGIN SCC2-RELATED"/>
    <property type="match status" value="1"/>
</dbReference>
<comment type="similarity">
    <text evidence="1">Belongs to the SCC2/Nipped-B family.</text>
</comment>
<evidence type="ECO:0000259" key="2">
    <source>
        <dbReference type="Pfam" id="PF12830"/>
    </source>
</evidence>
<sequence>MEQLELNGSFDLKSPTIPIIILKAFCMVSPNSVISHLKTLHPYLQSQKTDFESGLVYQNVAHIVQNLVPLLKNEDKKFLDSLTQDLMKLLYSQGMPVIQSCTQAICEIVNLTRNFNLVENIYQNFFNYLQKVQLKSKEEQNTAQLSIIRALFILGQVCKNHKFYKAQGANPKTKDPHDDHIEKVFKQYLYFIEHENMSIRVVALMGLVMLFGPYPTFIGRAESIMWNCLSATSHVRLRTQILVSFLELMKEESECMHTSAQENIKNSQNSDTSHVNYINGEKGASTTIITKFFSKILEQFLDTNPNIRLLAVNLVNYVLKKRYIHPVQCIEHMLALTTDQVKVVSDRAFVGLTTIVQHDAKLVLNRIRSGTLFSYKFQMDVFGVSRATVASHDGSESVFGRIYSLFKNKTEKHNFLSVLAHLFTDSENTHFLSYLSSLIASLHFSFQDEVLCIYHQLVDLIKSSGAVLISQLDSSMEKSPLQLSPKQAKLLTSTLYALNLKCYLSTLYDTKQPLKENKPKPVQSKGVTMSPEETLLLLNQNIPEDPTNSKIDQIYAKFKEQMGDVDLGMEGSLGKRKRSLLSDLSPRKKRIEIK</sequence>
<dbReference type="Pfam" id="PF12830">
    <property type="entry name" value="Nipped-B_C"/>
    <property type="match status" value="1"/>
</dbReference>
<dbReference type="GO" id="GO:1990414">
    <property type="term" value="P:replication-born double-strand break repair via sister chromatid exchange"/>
    <property type="evidence" value="ECO:0007669"/>
    <property type="project" value="TreeGrafter"/>
</dbReference>
<dbReference type="EMBL" id="GIBP01001353">
    <property type="protein sequence ID" value="NDV30322.1"/>
    <property type="molecule type" value="Transcribed_RNA"/>
</dbReference>
<keyword evidence="1" id="KW-0131">Cell cycle</keyword>
<evidence type="ECO:0000256" key="1">
    <source>
        <dbReference type="RuleBase" id="RU364107"/>
    </source>
</evidence>
<dbReference type="GO" id="GO:0140588">
    <property type="term" value="P:chromatin looping"/>
    <property type="evidence" value="ECO:0007669"/>
    <property type="project" value="InterPro"/>
</dbReference>
<dbReference type="GO" id="GO:0003682">
    <property type="term" value="F:chromatin binding"/>
    <property type="evidence" value="ECO:0007669"/>
    <property type="project" value="TreeGrafter"/>
</dbReference>
<dbReference type="InterPro" id="IPR033031">
    <property type="entry name" value="Scc2/Nipped-B"/>
</dbReference>
<keyword evidence="1" id="KW-0677">Repeat</keyword>
<dbReference type="AlphaFoldDB" id="A0A6B2L021"/>
<proteinExistence type="inferred from homology"/>
<protein>
    <recommendedName>
        <fullName evidence="1">Sister chromatid cohesion protein</fullName>
    </recommendedName>
</protein>
<feature type="domain" description="Sister chromatid cohesion C-terminal" evidence="2">
    <location>
        <begin position="286"/>
        <end position="457"/>
    </location>
</feature>
<dbReference type="GO" id="GO:0061775">
    <property type="term" value="F:cohesin loader activity"/>
    <property type="evidence" value="ECO:0007669"/>
    <property type="project" value="InterPro"/>
</dbReference>
<dbReference type="Gene3D" id="1.25.10.10">
    <property type="entry name" value="Leucine-rich Repeat Variant"/>
    <property type="match status" value="1"/>
</dbReference>
<dbReference type="InterPro" id="IPR024986">
    <property type="entry name" value="Nipped-B_C"/>
</dbReference>
<dbReference type="GO" id="GO:0090694">
    <property type="term" value="C:Scc2-Scc4 cohesin loading complex"/>
    <property type="evidence" value="ECO:0007669"/>
    <property type="project" value="TreeGrafter"/>
</dbReference>
<keyword evidence="1" id="KW-0539">Nucleus</keyword>
<organism evidence="3">
    <name type="scientific">Arcella intermedia</name>
    <dbReference type="NCBI Taxonomy" id="1963864"/>
    <lineage>
        <taxon>Eukaryota</taxon>
        <taxon>Amoebozoa</taxon>
        <taxon>Tubulinea</taxon>
        <taxon>Elardia</taxon>
        <taxon>Arcellinida</taxon>
        <taxon>Sphaerothecina</taxon>
        <taxon>Arcellidae</taxon>
        <taxon>Arcella</taxon>
    </lineage>
</organism>
<accession>A0A6B2L021</accession>
<evidence type="ECO:0000313" key="3">
    <source>
        <dbReference type="EMBL" id="NDV30322.1"/>
    </source>
</evidence>
<dbReference type="InterPro" id="IPR016024">
    <property type="entry name" value="ARM-type_fold"/>
</dbReference>
<reference evidence="3" key="1">
    <citation type="journal article" date="2020" name="J. Eukaryot. Microbiol.">
        <title>De novo Sequencing, Assembly and Annotation of the Transcriptome for the Free-Living Testate Amoeba Arcella intermedia.</title>
        <authorList>
            <person name="Ribeiro G.M."/>
            <person name="Porfirio-Sousa A.L."/>
            <person name="Maurer-Alcala X.X."/>
            <person name="Katz L.A."/>
            <person name="Lahr D.J.G."/>
        </authorList>
    </citation>
    <scope>NUCLEOTIDE SEQUENCE</scope>
</reference>
<dbReference type="InterPro" id="IPR011989">
    <property type="entry name" value="ARM-like"/>
</dbReference>
<dbReference type="GO" id="GO:0071169">
    <property type="term" value="P:establishment of protein localization to chromatin"/>
    <property type="evidence" value="ECO:0007669"/>
    <property type="project" value="TreeGrafter"/>
</dbReference>
<dbReference type="GO" id="GO:0034087">
    <property type="term" value="P:establishment of mitotic sister chromatid cohesion"/>
    <property type="evidence" value="ECO:0007669"/>
    <property type="project" value="TreeGrafter"/>
</dbReference>
<dbReference type="GO" id="GO:0010468">
    <property type="term" value="P:regulation of gene expression"/>
    <property type="evidence" value="ECO:0007669"/>
    <property type="project" value="InterPro"/>
</dbReference>
<name>A0A6B2L021_9EUKA</name>